<evidence type="ECO:0000313" key="2">
    <source>
        <dbReference type="Proteomes" id="UP001163603"/>
    </source>
</evidence>
<keyword evidence="2" id="KW-1185">Reference proteome</keyword>
<name>A0ACC0WWN0_9ROSI</name>
<reference evidence="2" key="1">
    <citation type="journal article" date="2023" name="G3 (Bethesda)">
        <title>Genome assembly and association tests identify interacting loci associated with vigor, precocity, and sex in interspecific pistachio rootstocks.</title>
        <authorList>
            <person name="Palmer W."/>
            <person name="Jacygrad E."/>
            <person name="Sagayaradj S."/>
            <person name="Cavanaugh K."/>
            <person name="Han R."/>
            <person name="Bertier L."/>
            <person name="Beede B."/>
            <person name="Kafkas S."/>
            <person name="Golino D."/>
            <person name="Preece J."/>
            <person name="Michelmore R."/>
        </authorList>
    </citation>
    <scope>NUCLEOTIDE SEQUENCE [LARGE SCALE GENOMIC DNA]</scope>
</reference>
<proteinExistence type="predicted"/>
<sequence>MEKNSFQLILIVSLVLGLLFSLSTASFNEICAKECHNRCLSHGSQNVEACTTDCLKTCYSETPLETSTVKRTLYFCEIGCVYSM</sequence>
<evidence type="ECO:0000313" key="1">
    <source>
        <dbReference type="EMBL" id="KAJ0006663.1"/>
    </source>
</evidence>
<dbReference type="Proteomes" id="UP001163603">
    <property type="component" value="Chromosome 15"/>
</dbReference>
<accession>A0ACC0WWN0</accession>
<gene>
    <name evidence="1" type="ORF">Pint_29850</name>
</gene>
<organism evidence="1 2">
    <name type="scientific">Pistacia integerrima</name>
    <dbReference type="NCBI Taxonomy" id="434235"/>
    <lineage>
        <taxon>Eukaryota</taxon>
        <taxon>Viridiplantae</taxon>
        <taxon>Streptophyta</taxon>
        <taxon>Embryophyta</taxon>
        <taxon>Tracheophyta</taxon>
        <taxon>Spermatophyta</taxon>
        <taxon>Magnoliopsida</taxon>
        <taxon>eudicotyledons</taxon>
        <taxon>Gunneridae</taxon>
        <taxon>Pentapetalae</taxon>
        <taxon>rosids</taxon>
        <taxon>malvids</taxon>
        <taxon>Sapindales</taxon>
        <taxon>Anacardiaceae</taxon>
        <taxon>Pistacia</taxon>
    </lineage>
</organism>
<dbReference type="EMBL" id="CM047750">
    <property type="protein sequence ID" value="KAJ0006663.1"/>
    <property type="molecule type" value="Genomic_DNA"/>
</dbReference>
<comment type="caution">
    <text evidence="1">The sequence shown here is derived from an EMBL/GenBank/DDBJ whole genome shotgun (WGS) entry which is preliminary data.</text>
</comment>
<protein>
    <submittedName>
        <fullName evidence="1">Uncharacterized protein</fullName>
    </submittedName>
</protein>